<dbReference type="Proteomes" id="UP001227317">
    <property type="component" value="Unassembled WGS sequence"/>
</dbReference>
<sequence length="198" mass="21737">MSQFRMILPDLNPRLLQLLVFLEAFPFIAAAALNRPASQILSACVPAAVSVSRFLRMHGFAAEPLPVNAYVKAMVAGTGGSELRGKAAVYGKGGNSKSGFQGHMIVSIDQIVFDPTLGQLQPRGAQIPSQIVLQKRECLPLIASYENYMPVWSVEYEQWIGNPRRAVHAINNVSKAHDDTVVTALEREWQAMHPNISQ</sequence>
<accession>A0ABU0WDA7</accession>
<gene>
    <name evidence="1" type="ORF">QSG27_05675</name>
</gene>
<keyword evidence="2" id="KW-1185">Reference proteome</keyword>
<reference evidence="1 2" key="1">
    <citation type="submission" date="2023-06" db="EMBL/GenBank/DDBJ databases">
        <title>Azospirillum isscasensis sp.nov, a bacterium isolated from rhizosphere soil of rice.</title>
        <authorList>
            <person name="Wang H."/>
        </authorList>
    </citation>
    <scope>NUCLEOTIDE SEQUENCE [LARGE SCALE GENOMIC DNA]</scope>
    <source>
        <strain evidence="1 2">C340-1</strain>
    </source>
</reference>
<comment type="caution">
    <text evidence="1">The sequence shown here is derived from an EMBL/GenBank/DDBJ whole genome shotgun (WGS) entry which is preliminary data.</text>
</comment>
<dbReference type="RefSeq" id="WP_306704157.1">
    <property type="nucleotide sequence ID" value="NZ_JAUJFI010000016.1"/>
</dbReference>
<dbReference type="EMBL" id="JAUJFI010000016">
    <property type="protein sequence ID" value="MDQ2102177.1"/>
    <property type="molecule type" value="Genomic_DNA"/>
</dbReference>
<evidence type="ECO:0000313" key="2">
    <source>
        <dbReference type="Proteomes" id="UP001227317"/>
    </source>
</evidence>
<evidence type="ECO:0000313" key="1">
    <source>
        <dbReference type="EMBL" id="MDQ2102177.1"/>
    </source>
</evidence>
<protein>
    <submittedName>
        <fullName evidence="1">Uncharacterized protein</fullName>
    </submittedName>
</protein>
<proteinExistence type="predicted"/>
<organism evidence="1 2">
    <name type="scientific">Azospirillum isscasi</name>
    <dbReference type="NCBI Taxonomy" id="3053926"/>
    <lineage>
        <taxon>Bacteria</taxon>
        <taxon>Pseudomonadati</taxon>
        <taxon>Pseudomonadota</taxon>
        <taxon>Alphaproteobacteria</taxon>
        <taxon>Rhodospirillales</taxon>
        <taxon>Azospirillaceae</taxon>
        <taxon>Azospirillum</taxon>
    </lineage>
</organism>
<name>A0ABU0WDA7_9PROT</name>